<organism evidence="2 3">
    <name type="scientific">Lobosporangium transversale</name>
    <dbReference type="NCBI Taxonomy" id="64571"/>
    <lineage>
        <taxon>Eukaryota</taxon>
        <taxon>Fungi</taxon>
        <taxon>Fungi incertae sedis</taxon>
        <taxon>Mucoromycota</taxon>
        <taxon>Mortierellomycotina</taxon>
        <taxon>Mortierellomycetes</taxon>
        <taxon>Mortierellales</taxon>
        <taxon>Mortierellaceae</taxon>
        <taxon>Lobosporangium</taxon>
    </lineage>
</organism>
<evidence type="ECO:0000256" key="1">
    <source>
        <dbReference type="SAM" id="Phobius"/>
    </source>
</evidence>
<keyword evidence="1" id="KW-0812">Transmembrane</keyword>
<protein>
    <submittedName>
        <fullName evidence="2">Uncharacterized protein</fullName>
    </submittedName>
</protein>
<reference evidence="2 3" key="1">
    <citation type="submission" date="2016-07" db="EMBL/GenBank/DDBJ databases">
        <title>Pervasive Adenine N6-methylation of Active Genes in Fungi.</title>
        <authorList>
            <consortium name="DOE Joint Genome Institute"/>
            <person name="Mondo S.J."/>
            <person name="Dannebaum R.O."/>
            <person name="Kuo R.C."/>
            <person name="Labutti K."/>
            <person name="Haridas S."/>
            <person name="Kuo A."/>
            <person name="Salamov A."/>
            <person name="Ahrendt S.R."/>
            <person name="Lipzen A."/>
            <person name="Sullivan W."/>
            <person name="Andreopoulos W.B."/>
            <person name="Clum A."/>
            <person name="Lindquist E."/>
            <person name="Daum C."/>
            <person name="Ramamoorthy G.K."/>
            <person name="Gryganskyi A."/>
            <person name="Culley D."/>
            <person name="Magnuson J.K."/>
            <person name="James T.Y."/>
            <person name="O'Malley M.A."/>
            <person name="Stajich J.E."/>
            <person name="Spatafora J.W."/>
            <person name="Visel A."/>
            <person name="Grigoriev I.V."/>
        </authorList>
    </citation>
    <scope>NUCLEOTIDE SEQUENCE [LARGE SCALE GENOMIC DNA]</scope>
    <source>
        <strain evidence="2 3">NRRL 3116</strain>
    </source>
</reference>
<evidence type="ECO:0000313" key="2">
    <source>
        <dbReference type="EMBL" id="ORZ07032.1"/>
    </source>
</evidence>
<keyword evidence="3" id="KW-1185">Reference proteome</keyword>
<name>A0A1Y2GCI8_9FUNG</name>
<dbReference type="RefSeq" id="XP_021877828.1">
    <property type="nucleotide sequence ID" value="XM_022030505.1"/>
</dbReference>
<dbReference type="AlphaFoldDB" id="A0A1Y2GCI8"/>
<gene>
    <name evidence="2" type="ORF">BCR41DRAFT_424947</name>
</gene>
<feature type="transmembrane region" description="Helical" evidence="1">
    <location>
        <begin position="21"/>
        <end position="39"/>
    </location>
</feature>
<comment type="caution">
    <text evidence="2">The sequence shown here is derived from an EMBL/GenBank/DDBJ whole genome shotgun (WGS) entry which is preliminary data.</text>
</comment>
<proteinExistence type="predicted"/>
<dbReference type="EMBL" id="MCFF01000043">
    <property type="protein sequence ID" value="ORZ07032.1"/>
    <property type="molecule type" value="Genomic_DNA"/>
</dbReference>
<evidence type="ECO:0000313" key="3">
    <source>
        <dbReference type="Proteomes" id="UP000193648"/>
    </source>
</evidence>
<keyword evidence="1" id="KW-1133">Transmembrane helix</keyword>
<accession>A0A1Y2GCI8</accession>
<dbReference type="Proteomes" id="UP000193648">
    <property type="component" value="Unassembled WGS sequence"/>
</dbReference>
<dbReference type="InParanoid" id="A0A1Y2GCI8"/>
<sequence>MAFARATPHQYFRRQSRHDQIRIYGSILTLVGLGAVVTWRGSPPTITKKLFGELAVLSQLFLDPQHYSTRGRPDPLPASYQDGNEVFPRETFERSCDRYLLYLTVSEYHRQYLEQELNKLPEDQKTWEKCETTFLKIVFTEQEHVHAYGVSDDNEMAISLLTATVKAFMHDIMIMRLQVLKQEPVLAFKSISVFTRILGGLTGSHIPQKTVGNDNPSPYRRARAPDYERFNPKGKAHNEEAKTKLLYDC</sequence>
<keyword evidence="1" id="KW-0472">Membrane</keyword>
<dbReference type="OrthoDB" id="2418706at2759"/>
<dbReference type="GeneID" id="33572347"/>